<gene>
    <name evidence="1" type="ORF">DTO57_01815</name>
</gene>
<protein>
    <recommendedName>
        <fullName evidence="3">Tetracyclin repressor-like C-terminal domain-containing protein</fullName>
    </recommendedName>
</protein>
<proteinExistence type="predicted"/>
<dbReference type="RefSeq" id="WP_114116514.1">
    <property type="nucleotide sequence ID" value="NZ_BMHU01000001.1"/>
</dbReference>
<accession>A0A367Y6E0</accession>
<dbReference type="AlphaFoldDB" id="A0A367Y6E0"/>
<dbReference type="Proteomes" id="UP000253508">
    <property type="component" value="Unassembled WGS sequence"/>
</dbReference>
<keyword evidence="2" id="KW-1185">Reference proteome</keyword>
<evidence type="ECO:0000313" key="2">
    <source>
        <dbReference type="Proteomes" id="UP000253508"/>
    </source>
</evidence>
<name>A0A367Y6E0_9MICO</name>
<evidence type="ECO:0000313" key="1">
    <source>
        <dbReference type="EMBL" id="RCK61408.1"/>
    </source>
</evidence>
<sequence>MWLRHEGALAAAIADELGADPRDPRIHLFAHFVLESWSVVDVSDDPLVVLDATFALLEPGWLAVEPAPGE</sequence>
<comment type="caution">
    <text evidence="1">The sequence shown here is derived from an EMBL/GenBank/DDBJ whole genome shotgun (WGS) entry which is preliminary data.</text>
</comment>
<dbReference type="Gene3D" id="1.10.357.10">
    <property type="entry name" value="Tetracycline Repressor, domain 2"/>
    <property type="match status" value="1"/>
</dbReference>
<evidence type="ECO:0008006" key="3">
    <source>
        <dbReference type="Google" id="ProtNLM"/>
    </source>
</evidence>
<reference evidence="1 2" key="1">
    <citation type="submission" date="2018-07" db="EMBL/GenBank/DDBJ databases">
        <title>Microbacterium endoborsara sp. nov., a novel actinobacterium isolated from Borszczowia aralocaspica.</title>
        <authorList>
            <person name="An D."/>
        </authorList>
    </citation>
    <scope>NUCLEOTIDE SEQUENCE [LARGE SCALE GENOMIC DNA]</scope>
    <source>
        <strain evidence="1 2">C1.15228</strain>
    </source>
</reference>
<dbReference type="EMBL" id="QORO01000001">
    <property type="protein sequence ID" value="RCK61408.1"/>
    <property type="molecule type" value="Genomic_DNA"/>
</dbReference>
<organism evidence="1 2">
    <name type="scientific">Microbacterium sorbitolivorans</name>
    <dbReference type="NCBI Taxonomy" id="1867410"/>
    <lineage>
        <taxon>Bacteria</taxon>
        <taxon>Bacillati</taxon>
        <taxon>Actinomycetota</taxon>
        <taxon>Actinomycetes</taxon>
        <taxon>Micrococcales</taxon>
        <taxon>Microbacteriaceae</taxon>
        <taxon>Microbacterium</taxon>
    </lineage>
</organism>